<dbReference type="GeneID" id="56453730"/>
<dbReference type="Proteomes" id="UP001277471">
    <property type="component" value="Unassembled WGS sequence"/>
</dbReference>
<sequence length="83" mass="8841">MVDGEPHHVGVLGMRGCHDGGQLLVPGLDEVEAVARPRASAPTGPLMPSPGGAGRTACRLRSLFFPHINVKNLYFMAFFPIDS</sequence>
<gene>
    <name evidence="1" type="ORF">SIM66_08805</name>
</gene>
<comment type="caution">
    <text evidence="1">The sequence shown here is derived from an EMBL/GenBank/DDBJ whole genome shotgun (WGS) entry which is preliminary data.</text>
</comment>
<proteinExistence type="predicted"/>
<protein>
    <submittedName>
        <fullName evidence="1">Uncharacterized protein</fullName>
    </submittedName>
</protein>
<keyword evidence="2" id="KW-1185">Reference proteome</keyword>
<name>A0ABU4P0J7_AZOBR</name>
<organism evidence="1 2">
    <name type="scientific">Azospirillum brasilense</name>
    <dbReference type="NCBI Taxonomy" id="192"/>
    <lineage>
        <taxon>Bacteria</taxon>
        <taxon>Pseudomonadati</taxon>
        <taxon>Pseudomonadota</taxon>
        <taxon>Alphaproteobacteria</taxon>
        <taxon>Rhodospirillales</taxon>
        <taxon>Azospirillaceae</taxon>
        <taxon>Azospirillum</taxon>
    </lineage>
</organism>
<dbReference type="RefSeq" id="WP_156355537.1">
    <property type="nucleotide sequence ID" value="NZ_CP012915.1"/>
</dbReference>
<accession>A0ABU4P0J7</accession>
<dbReference type="EMBL" id="JAWXYC010000003">
    <property type="protein sequence ID" value="MDX5951292.1"/>
    <property type="molecule type" value="Genomic_DNA"/>
</dbReference>
<evidence type="ECO:0000313" key="1">
    <source>
        <dbReference type="EMBL" id="MDX5951292.1"/>
    </source>
</evidence>
<reference evidence="1 2" key="1">
    <citation type="submission" date="2023-11" db="EMBL/GenBank/DDBJ databases">
        <title>MicrobeMod: A computational toolkit for identifying prokaryotic methylation and restriction-modification with nanopore sequencing.</title>
        <authorList>
            <person name="Crits-Christoph A."/>
            <person name="Kang S.C."/>
            <person name="Lee H."/>
            <person name="Ostrov N."/>
        </authorList>
    </citation>
    <scope>NUCLEOTIDE SEQUENCE [LARGE SCALE GENOMIC DNA]</scope>
    <source>
        <strain evidence="1 2">ATCC 29145</strain>
    </source>
</reference>
<evidence type="ECO:0000313" key="2">
    <source>
        <dbReference type="Proteomes" id="UP001277471"/>
    </source>
</evidence>